<feature type="domain" description="AMP-binding enzyme C-terminal" evidence="2">
    <location>
        <begin position="436"/>
        <end position="511"/>
    </location>
</feature>
<dbReference type="GO" id="GO:0016877">
    <property type="term" value="F:ligase activity, forming carbon-sulfur bonds"/>
    <property type="evidence" value="ECO:0007669"/>
    <property type="project" value="UniProtKB-ARBA"/>
</dbReference>
<dbReference type="PANTHER" id="PTHR43767:SF7">
    <property type="entry name" value="MEDIUM_LONG-CHAIN-FATTY-ACID--COA LIGASE FADD8"/>
    <property type="match status" value="1"/>
</dbReference>
<sequence>MVTSPADGRSDLYTGGAVYSAAIVEAFQRFPEREAFVLGDRRMTFAEGAASMSRIQQVLAELGIGHGGAVGALSVNLPEVWLTQAATYLLGGRYTGLHPLGSVDDHVWICDDAEIEVLVVHPHFAAAGRQILERASTVRHLLVFGESEVGEDLSAAMSRHEPRPLEPGPAGPEDIAWLQYTGGTTGRPKGVMLPQRAMVELARAGLSAWQLPTHPRYLVAPPITHAGVMPLFPTLARGGTVVLLQGFEPASFLRTIEQERVNVTLVVPTMIYALLDHTAPGEHDLSSLEVMLYGAAPIAPGRLSEALERFGRKLVQLYGQTECAGITTSLLREEHDPVDRPELLTSCGRPALGTKVAVLDESDREVPPGTPGEICVRSQAVMSGYWKLPDLTAETLRDGWLHTGDIGIRDEEGFLHIVDRKKDMIITGGFNVFPKEIENVLSGHLDVASVAVVGRPDPKWGEAVTAYVVPRPGAELDGEELKDLVKRAKGAHQTPKDVVVLDALPMTLVGKIDKKKLRALDVPQVAPTGGTAAPRPPGSSP</sequence>
<dbReference type="PROSITE" id="PS00455">
    <property type="entry name" value="AMP_BINDING"/>
    <property type="match status" value="1"/>
</dbReference>
<name>A0A238X4R4_9ACTN</name>
<dbReference type="InterPro" id="IPR042099">
    <property type="entry name" value="ANL_N_sf"/>
</dbReference>
<feature type="domain" description="AMP-dependent synthetase/ligase" evidence="1">
    <location>
        <begin position="26"/>
        <end position="386"/>
    </location>
</feature>
<dbReference type="AlphaFoldDB" id="A0A238X4R4"/>
<evidence type="ECO:0000313" key="3">
    <source>
        <dbReference type="EMBL" id="SNR53710.1"/>
    </source>
</evidence>
<dbReference type="Gene3D" id="3.40.50.12780">
    <property type="entry name" value="N-terminal domain of ligase-like"/>
    <property type="match status" value="1"/>
</dbReference>
<dbReference type="OrthoDB" id="9803968at2"/>
<proteinExistence type="predicted"/>
<evidence type="ECO:0000259" key="1">
    <source>
        <dbReference type="Pfam" id="PF00501"/>
    </source>
</evidence>
<dbReference type="Pfam" id="PF00501">
    <property type="entry name" value="AMP-binding"/>
    <property type="match status" value="1"/>
</dbReference>
<gene>
    <name evidence="3" type="ORF">SAMN06272737_111123</name>
</gene>
<dbReference type="Gene3D" id="3.30.300.30">
    <property type="match status" value="1"/>
</dbReference>
<organism evidence="3 4">
    <name type="scientific">Blastococcus mobilis</name>
    <dbReference type="NCBI Taxonomy" id="1938746"/>
    <lineage>
        <taxon>Bacteria</taxon>
        <taxon>Bacillati</taxon>
        <taxon>Actinomycetota</taxon>
        <taxon>Actinomycetes</taxon>
        <taxon>Geodermatophilales</taxon>
        <taxon>Geodermatophilaceae</taxon>
        <taxon>Blastococcus</taxon>
    </lineage>
</organism>
<dbReference type="InterPro" id="IPR045851">
    <property type="entry name" value="AMP-bd_C_sf"/>
</dbReference>
<evidence type="ECO:0000259" key="2">
    <source>
        <dbReference type="Pfam" id="PF13193"/>
    </source>
</evidence>
<dbReference type="RefSeq" id="WP_089336777.1">
    <property type="nucleotide sequence ID" value="NZ_FZNO01000011.1"/>
</dbReference>
<dbReference type="Proteomes" id="UP000198403">
    <property type="component" value="Unassembled WGS sequence"/>
</dbReference>
<dbReference type="Pfam" id="PF13193">
    <property type="entry name" value="AMP-binding_C"/>
    <property type="match status" value="1"/>
</dbReference>
<accession>A0A238X4R4</accession>
<reference evidence="3 4" key="1">
    <citation type="submission" date="2017-06" db="EMBL/GenBank/DDBJ databases">
        <authorList>
            <person name="Kim H.J."/>
            <person name="Triplett B.A."/>
        </authorList>
    </citation>
    <scope>NUCLEOTIDE SEQUENCE [LARGE SCALE GENOMIC DNA]</scope>
    <source>
        <strain evidence="3 4">DSM 44272</strain>
    </source>
</reference>
<dbReference type="PANTHER" id="PTHR43767">
    <property type="entry name" value="LONG-CHAIN-FATTY-ACID--COA LIGASE"/>
    <property type="match status" value="1"/>
</dbReference>
<dbReference type="InterPro" id="IPR020845">
    <property type="entry name" value="AMP-binding_CS"/>
</dbReference>
<dbReference type="InterPro" id="IPR050237">
    <property type="entry name" value="ATP-dep_AMP-bd_enzyme"/>
</dbReference>
<dbReference type="InterPro" id="IPR025110">
    <property type="entry name" value="AMP-bd_C"/>
</dbReference>
<dbReference type="SUPFAM" id="SSF56801">
    <property type="entry name" value="Acetyl-CoA synthetase-like"/>
    <property type="match status" value="1"/>
</dbReference>
<evidence type="ECO:0000313" key="4">
    <source>
        <dbReference type="Proteomes" id="UP000198403"/>
    </source>
</evidence>
<dbReference type="InterPro" id="IPR000873">
    <property type="entry name" value="AMP-dep_synth/lig_dom"/>
</dbReference>
<keyword evidence="4" id="KW-1185">Reference proteome</keyword>
<dbReference type="EMBL" id="FZNO01000011">
    <property type="protein sequence ID" value="SNR53710.1"/>
    <property type="molecule type" value="Genomic_DNA"/>
</dbReference>
<protein>
    <submittedName>
        <fullName evidence="3">Fatty-acyl-CoA synthase</fullName>
    </submittedName>
</protein>